<name>A0A1I7F8R1_9GAMM</name>
<keyword evidence="3" id="KW-1185">Reference proteome</keyword>
<dbReference type="InterPro" id="IPR036388">
    <property type="entry name" value="WH-like_DNA-bd_sf"/>
</dbReference>
<dbReference type="STRING" id="463301.SAMN04487955_101311"/>
<evidence type="ECO:0000259" key="1">
    <source>
        <dbReference type="PROSITE" id="PS51077"/>
    </source>
</evidence>
<dbReference type="InterPro" id="IPR005471">
    <property type="entry name" value="Tscrpt_reg_IclR_N"/>
</dbReference>
<evidence type="ECO:0000313" key="3">
    <source>
        <dbReference type="Proteomes" id="UP000198693"/>
    </source>
</evidence>
<dbReference type="Proteomes" id="UP000198693">
    <property type="component" value="Unassembled WGS sequence"/>
</dbReference>
<dbReference type="EMBL" id="FPBP01000001">
    <property type="protein sequence ID" value="SFU32581.1"/>
    <property type="molecule type" value="Genomic_DNA"/>
</dbReference>
<dbReference type="GO" id="GO:0003700">
    <property type="term" value="F:DNA-binding transcription factor activity"/>
    <property type="evidence" value="ECO:0007669"/>
    <property type="project" value="TreeGrafter"/>
</dbReference>
<dbReference type="PROSITE" id="PS51077">
    <property type="entry name" value="HTH_ICLR"/>
    <property type="match status" value="1"/>
</dbReference>
<dbReference type="GO" id="GO:0045892">
    <property type="term" value="P:negative regulation of DNA-templated transcription"/>
    <property type="evidence" value="ECO:0007669"/>
    <property type="project" value="TreeGrafter"/>
</dbReference>
<protein>
    <submittedName>
        <fullName evidence="2">Transcriptional regulator, IclR family</fullName>
    </submittedName>
</protein>
<dbReference type="PANTHER" id="PTHR30136:SF39">
    <property type="entry name" value="TRANSCRIPTIONAL REGULATORY PROTEIN"/>
    <property type="match status" value="1"/>
</dbReference>
<dbReference type="AlphaFoldDB" id="A0A1I7F8R1"/>
<dbReference type="PANTHER" id="PTHR30136">
    <property type="entry name" value="HELIX-TURN-HELIX TRANSCRIPTIONAL REGULATOR, ICLR FAMILY"/>
    <property type="match status" value="1"/>
</dbReference>
<dbReference type="SUPFAM" id="SSF46785">
    <property type="entry name" value="Winged helix' DNA-binding domain"/>
    <property type="match status" value="1"/>
</dbReference>
<proteinExistence type="predicted"/>
<reference evidence="3" key="1">
    <citation type="submission" date="2016-10" db="EMBL/GenBank/DDBJ databases">
        <authorList>
            <person name="Varghese N."/>
            <person name="Submissions S."/>
        </authorList>
    </citation>
    <scope>NUCLEOTIDE SEQUENCE [LARGE SCALE GENOMIC DNA]</scope>
    <source>
        <strain evidence="3">CGMCC 1.6981</strain>
    </source>
</reference>
<dbReference type="SMART" id="SM00346">
    <property type="entry name" value="HTH_ICLR"/>
    <property type="match status" value="1"/>
</dbReference>
<dbReference type="Gene3D" id="1.10.10.10">
    <property type="entry name" value="Winged helix-like DNA-binding domain superfamily/Winged helix DNA-binding domain"/>
    <property type="match status" value="1"/>
</dbReference>
<dbReference type="OrthoDB" id="6166718at2"/>
<dbReference type="Pfam" id="PF09339">
    <property type="entry name" value="HTH_IclR"/>
    <property type="match status" value="1"/>
</dbReference>
<organism evidence="2 3">
    <name type="scientific">Halomonas korlensis</name>
    <dbReference type="NCBI Taxonomy" id="463301"/>
    <lineage>
        <taxon>Bacteria</taxon>
        <taxon>Pseudomonadati</taxon>
        <taxon>Pseudomonadota</taxon>
        <taxon>Gammaproteobacteria</taxon>
        <taxon>Oceanospirillales</taxon>
        <taxon>Halomonadaceae</taxon>
        <taxon>Halomonas</taxon>
    </lineage>
</organism>
<evidence type="ECO:0000313" key="2">
    <source>
        <dbReference type="EMBL" id="SFU32581.1"/>
    </source>
</evidence>
<dbReference type="GO" id="GO:0003677">
    <property type="term" value="F:DNA binding"/>
    <property type="evidence" value="ECO:0007669"/>
    <property type="project" value="InterPro"/>
</dbReference>
<gene>
    <name evidence="2" type="ORF">SAMN04487955_101311</name>
</gene>
<dbReference type="RefSeq" id="WP_089792212.1">
    <property type="nucleotide sequence ID" value="NZ_FPBP01000001.1"/>
</dbReference>
<feature type="domain" description="HTH iclR-type" evidence="1">
    <location>
        <begin position="6"/>
        <end position="67"/>
    </location>
</feature>
<dbReference type="SUPFAM" id="SSF55781">
    <property type="entry name" value="GAF domain-like"/>
    <property type="match status" value="1"/>
</dbReference>
<dbReference type="InterPro" id="IPR050707">
    <property type="entry name" value="HTH_MetabolicPath_Reg"/>
</dbReference>
<sequence length="203" mass="22253">MAQDRVEAVERALTVLEAFDSAQETLSLAELAHVTGYYKSTLLRLLGSLERFDYVKRGENGRWSLGHTPVRLARRHTPSRHLAARIQPLLDRLAAESGETAALLEGRGRHIECRLAALPEASLRHDLRPGVRWCSSDAHDPRPLVTGGIMVYRPLPAPPGEPPLWLTLSGPASRLDPILAAASLDNALTTLAQPRDEPMEATP</sequence>
<dbReference type="InterPro" id="IPR036390">
    <property type="entry name" value="WH_DNA-bd_sf"/>
</dbReference>
<accession>A0A1I7F8R1</accession>